<organism evidence="1 2">
    <name type="scientific">Myroides odoratimimus</name>
    <dbReference type="NCBI Taxonomy" id="76832"/>
    <lineage>
        <taxon>Bacteria</taxon>
        <taxon>Pseudomonadati</taxon>
        <taxon>Bacteroidota</taxon>
        <taxon>Flavobacteriia</taxon>
        <taxon>Flavobacteriales</taxon>
        <taxon>Flavobacteriaceae</taxon>
        <taxon>Myroides</taxon>
    </lineage>
</organism>
<dbReference type="KEGG" id="mod:AS202_18155"/>
<protein>
    <submittedName>
        <fullName evidence="1">Uncharacterized protein</fullName>
    </submittedName>
</protein>
<proteinExistence type="predicted"/>
<name>A0AAI8C879_9FLAO</name>
<gene>
    <name evidence="1" type="ORF">AS202_18155</name>
</gene>
<dbReference type="Proteomes" id="UP000069030">
    <property type="component" value="Chromosome"/>
</dbReference>
<accession>A0AAI8C879</accession>
<evidence type="ECO:0000313" key="1">
    <source>
        <dbReference type="EMBL" id="ALU27953.1"/>
    </source>
</evidence>
<reference evidence="1 2" key="1">
    <citation type="journal article" date="2016" name="J. Zhejiang Univ. Sci. B">
        <title>Antibiotic resistance mechanisms of Myroides sp.</title>
        <authorList>
            <person name="Hu S."/>
            <person name="Yuan S."/>
            <person name="Qu H."/>
            <person name="Jiang T."/>
            <person name="Zhou Y."/>
            <person name="Wang M."/>
            <person name="Ming D."/>
        </authorList>
    </citation>
    <scope>NUCLEOTIDE SEQUENCE [LARGE SCALE GENOMIC DNA]</scope>
    <source>
        <strain evidence="1 2">PR63039</strain>
    </source>
</reference>
<sequence>MSYSDKSKNNIIEANEIIEETNNYPFGLTHKEYNQKDDTLMKDYKYQYNGKDITKRIRHIFH</sequence>
<dbReference type="GeneID" id="66976343"/>
<dbReference type="RefSeq" id="WP_025125100.1">
    <property type="nucleotide sequence ID" value="NZ_CP013690.1"/>
</dbReference>
<evidence type="ECO:0000313" key="2">
    <source>
        <dbReference type="Proteomes" id="UP000069030"/>
    </source>
</evidence>
<dbReference type="AlphaFoldDB" id="A0AAI8C879"/>
<dbReference type="EMBL" id="CP013690">
    <property type="protein sequence ID" value="ALU27953.1"/>
    <property type="molecule type" value="Genomic_DNA"/>
</dbReference>